<evidence type="ECO:0000256" key="1">
    <source>
        <dbReference type="ARBA" id="ARBA00023015"/>
    </source>
</evidence>
<reference evidence="6 7" key="1">
    <citation type="journal article" date="2018" name="Nat. Genet.">
        <title>The Rosa genome provides new insights in the design of modern roses.</title>
        <authorList>
            <person name="Bendahmane M."/>
        </authorList>
    </citation>
    <scope>NUCLEOTIDE SEQUENCE [LARGE SCALE GENOMIC DNA]</scope>
    <source>
        <strain evidence="7">cv. Old Blush</strain>
    </source>
</reference>
<dbReference type="STRING" id="74649.A0A2P6PGM6"/>
<protein>
    <submittedName>
        <fullName evidence="6">Putative transcription factor NAM family</fullName>
    </submittedName>
</protein>
<gene>
    <name evidence="6" type="ORF">RchiOBHm_Chr7g0235081</name>
</gene>
<dbReference type="Gene3D" id="2.170.150.80">
    <property type="entry name" value="NAC domain"/>
    <property type="match status" value="1"/>
</dbReference>
<dbReference type="InterPro" id="IPR003441">
    <property type="entry name" value="NAC-dom"/>
</dbReference>
<sequence>MELGFPVGVRFYPTDRELVGHYLHNRAVMGDQFQTKFVSDCPDFYGQNEPWVIWDFYGGNKSRNVEALYFFTHRSKLNPTAECFDQKVGSGTWREQHSEDVVAKDDSVMGIKWGLVDARVPDRDYHSQQ</sequence>
<dbReference type="InterPro" id="IPR036093">
    <property type="entry name" value="NAC_dom_sf"/>
</dbReference>
<dbReference type="PANTHER" id="PTHR31719">
    <property type="entry name" value="NAC TRANSCRIPTION FACTOR 56"/>
    <property type="match status" value="1"/>
</dbReference>
<keyword evidence="4" id="KW-0539">Nucleus</keyword>
<keyword evidence="2" id="KW-0238">DNA-binding</keyword>
<dbReference type="GO" id="GO:0003677">
    <property type="term" value="F:DNA binding"/>
    <property type="evidence" value="ECO:0007669"/>
    <property type="project" value="UniProtKB-KW"/>
</dbReference>
<name>A0A2P6PGM6_ROSCH</name>
<dbReference type="Proteomes" id="UP000238479">
    <property type="component" value="Chromosome 7"/>
</dbReference>
<evidence type="ECO:0000313" key="7">
    <source>
        <dbReference type="Proteomes" id="UP000238479"/>
    </source>
</evidence>
<comment type="caution">
    <text evidence="6">The sequence shown here is derived from an EMBL/GenBank/DDBJ whole genome shotgun (WGS) entry which is preliminary data.</text>
</comment>
<feature type="domain" description="NAC" evidence="5">
    <location>
        <begin position="5"/>
        <end position="129"/>
    </location>
</feature>
<dbReference type="Pfam" id="PF02365">
    <property type="entry name" value="NAM"/>
    <property type="match status" value="1"/>
</dbReference>
<keyword evidence="3" id="KW-0804">Transcription</keyword>
<dbReference type="SUPFAM" id="SSF101941">
    <property type="entry name" value="NAC domain"/>
    <property type="match status" value="1"/>
</dbReference>
<dbReference type="Gramene" id="PRQ21069">
    <property type="protein sequence ID" value="PRQ21069"/>
    <property type="gene ID" value="RchiOBHm_Chr7g0235081"/>
</dbReference>
<keyword evidence="7" id="KW-1185">Reference proteome</keyword>
<evidence type="ECO:0000259" key="5">
    <source>
        <dbReference type="PROSITE" id="PS51005"/>
    </source>
</evidence>
<evidence type="ECO:0000256" key="3">
    <source>
        <dbReference type="ARBA" id="ARBA00023163"/>
    </source>
</evidence>
<evidence type="ECO:0000313" key="6">
    <source>
        <dbReference type="EMBL" id="PRQ21069.1"/>
    </source>
</evidence>
<dbReference type="PANTHER" id="PTHR31719:SF164">
    <property type="entry name" value="NAC DOMAIN-CONTAINING PROTEIN"/>
    <property type="match status" value="1"/>
</dbReference>
<proteinExistence type="predicted"/>
<accession>A0A2P6PGM6</accession>
<dbReference type="GO" id="GO:0048731">
    <property type="term" value="P:system development"/>
    <property type="evidence" value="ECO:0007669"/>
    <property type="project" value="TreeGrafter"/>
</dbReference>
<evidence type="ECO:0000256" key="2">
    <source>
        <dbReference type="ARBA" id="ARBA00023125"/>
    </source>
</evidence>
<dbReference type="GO" id="GO:0006355">
    <property type="term" value="P:regulation of DNA-templated transcription"/>
    <property type="evidence" value="ECO:0007669"/>
    <property type="project" value="InterPro"/>
</dbReference>
<dbReference type="PROSITE" id="PS51005">
    <property type="entry name" value="NAC"/>
    <property type="match status" value="1"/>
</dbReference>
<evidence type="ECO:0000256" key="4">
    <source>
        <dbReference type="ARBA" id="ARBA00023242"/>
    </source>
</evidence>
<dbReference type="EMBL" id="PDCK01000045">
    <property type="protein sequence ID" value="PRQ21069.1"/>
    <property type="molecule type" value="Genomic_DNA"/>
</dbReference>
<organism evidence="6 7">
    <name type="scientific">Rosa chinensis</name>
    <name type="common">China rose</name>
    <dbReference type="NCBI Taxonomy" id="74649"/>
    <lineage>
        <taxon>Eukaryota</taxon>
        <taxon>Viridiplantae</taxon>
        <taxon>Streptophyta</taxon>
        <taxon>Embryophyta</taxon>
        <taxon>Tracheophyta</taxon>
        <taxon>Spermatophyta</taxon>
        <taxon>Magnoliopsida</taxon>
        <taxon>eudicotyledons</taxon>
        <taxon>Gunneridae</taxon>
        <taxon>Pentapetalae</taxon>
        <taxon>rosids</taxon>
        <taxon>fabids</taxon>
        <taxon>Rosales</taxon>
        <taxon>Rosaceae</taxon>
        <taxon>Rosoideae</taxon>
        <taxon>Rosoideae incertae sedis</taxon>
        <taxon>Rosa</taxon>
    </lineage>
</organism>
<keyword evidence="1" id="KW-0805">Transcription regulation</keyword>
<dbReference type="AlphaFoldDB" id="A0A2P6PGM6"/>